<dbReference type="GO" id="GO:0005886">
    <property type="term" value="C:plasma membrane"/>
    <property type="evidence" value="ECO:0007669"/>
    <property type="project" value="UniProtKB-SubCell"/>
</dbReference>
<keyword evidence="2" id="KW-0813">Transport</keyword>
<keyword evidence="3" id="KW-0812">Transmembrane</keyword>
<dbReference type="eggNOG" id="COG1268">
    <property type="taxonomic scope" value="Bacteria"/>
</dbReference>
<evidence type="ECO:0000313" key="4">
    <source>
        <dbReference type="EMBL" id="ABG62670.1"/>
    </source>
</evidence>
<dbReference type="GO" id="GO:0015225">
    <property type="term" value="F:biotin transmembrane transporter activity"/>
    <property type="evidence" value="ECO:0007669"/>
    <property type="project" value="UniProtKB-UniRule"/>
</dbReference>
<keyword evidence="2 3" id="KW-0472">Membrane</keyword>
<dbReference type="OrthoDB" id="9803495at2"/>
<evidence type="ECO:0000256" key="3">
    <source>
        <dbReference type="SAM" id="Phobius"/>
    </source>
</evidence>
<accession>Q11IV5</accession>
<dbReference type="InterPro" id="IPR003784">
    <property type="entry name" value="BioY"/>
</dbReference>
<feature type="transmembrane region" description="Helical" evidence="3">
    <location>
        <begin position="103"/>
        <end position="121"/>
    </location>
</feature>
<proteinExistence type="inferred from homology"/>
<keyword evidence="3" id="KW-1133">Transmembrane helix</keyword>
<dbReference type="HOGENOM" id="CLU_077931_2_2_5"/>
<dbReference type="EMBL" id="CP000390">
    <property type="protein sequence ID" value="ABG62670.1"/>
    <property type="molecule type" value="Genomic_DNA"/>
</dbReference>
<dbReference type="PIRSF" id="PIRSF016661">
    <property type="entry name" value="BioY"/>
    <property type="match status" value="1"/>
</dbReference>
<feature type="transmembrane region" description="Helical" evidence="3">
    <location>
        <begin position="130"/>
        <end position="156"/>
    </location>
</feature>
<dbReference type="KEGG" id="mes:Meso_1274"/>
<feature type="transmembrane region" description="Helical" evidence="3">
    <location>
        <begin position="162"/>
        <end position="184"/>
    </location>
</feature>
<dbReference type="PANTHER" id="PTHR34295">
    <property type="entry name" value="BIOTIN TRANSPORTER BIOY"/>
    <property type="match status" value="1"/>
</dbReference>
<feature type="transmembrane region" description="Helical" evidence="3">
    <location>
        <begin position="23"/>
        <end position="43"/>
    </location>
</feature>
<name>Q11IV5_CHESB</name>
<evidence type="ECO:0000256" key="2">
    <source>
        <dbReference type="PIRNR" id="PIRNR016661"/>
    </source>
</evidence>
<sequence precursor="true">MSNLSKSASKTALSPLGRQNRSFALQAAAVAFGSAFLALASYIEVPMYPVPMTMQTFAVAFLGAIYGWRLGGITVLAWLVEGALGLPVLAGGGGGLLHFSGPTAGYLFAFPLMAMLTGWLAEHGWNGSRVFLAFLSMLLANCLCLLLGAAWLSGMIGVEQAIIHGVTPFILGAVLKSALGAAALKALQRGKVLPSA</sequence>
<dbReference type="STRING" id="266779.Meso_1274"/>
<feature type="transmembrane region" description="Helical" evidence="3">
    <location>
        <begin position="49"/>
        <end position="68"/>
    </location>
</feature>
<gene>
    <name evidence="4" type="ordered locus">Meso_1274</name>
</gene>
<dbReference type="Pfam" id="PF02632">
    <property type="entry name" value="BioY"/>
    <property type="match status" value="1"/>
</dbReference>
<comment type="similarity">
    <text evidence="1 2">Belongs to the BioY family.</text>
</comment>
<reference evidence="4" key="1">
    <citation type="submission" date="2006-06" db="EMBL/GenBank/DDBJ databases">
        <title>Complete sequence of chromosome of Chelativorans sp. BNC1.</title>
        <authorList>
            <consortium name="US DOE Joint Genome Institute"/>
            <person name="Copeland A."/>
            <person name="Lucas S."/>
            <person name="Lapidus A."/>
            <person name="Barry K."/>
            <person name="Detter J.C."/>
            <person name="Glavina del Rio T."/>
            <person name="Hammon N."/>
            <person name="Israni S."/>
            <person name="Dalin E."/>
            <person name="Tice H."/>
            <person name="Pitluck S."/>
            <person name="Chertkov O."/>
            <person name="Brettin T."/>
            <person name="Bruce D."/>
            <person name="Han C."/>
            <person name="Tapia R."/>
            <person name="Gilna P."/>
            <person name="Schmutz J."/>
            <person name="Larimer F."/>
            <person name="Land M."/>
            <person name="Hauser L."/>
            <person name="Kyrpides N."/>
            <person name="Mikhailova N."/>
            <person name="Richardson P."/>
        </authorList>
    </citation>
    <scope>NUCLEOTIDE SEQUENCE</scope>
    <source>
        <strain evidence="4">BNC1</strain>
    </source>
</reference>
<organism evidence="4">
    <name type="scientific">Chelativorans sp. (strain BNC1)</name>
    <dbReference type="NCBI Taxonomy" id="266779"/>
    <lineage>
        <taxon>Bacteria</taxon>
        <taxon>Pseudomonadati</taxon>
        <taxon>Pseudomonadota</taxon>
        <taxon>Alphaproteobacteria</taxon>
        <taxon>Hyphomicrobiales</taxon>
        <taxon>Phyllobacteriaceae</taxon>
        <taxon>Chelativorans</taxon>
    </lineage>
</organism>
<dbReference type="Gene3D" id="1.10.1760.20">
    <property type="match status" value="1"/>
</dbReference>
<comment type="subcellular location">
    <subcellularLocation>
        <location evidence="2">Cell membrane</location>
        <topology evidence="2">Multi-pass membrane protein</topology>
    </subcellularLocation>
</comment>
<dbReference type="AlphaFoldDB" id="Q11IV5"/>
<keyword evidence="2" id="KW-1003">Cell membrane</keyword>
<evidence type="ECO:0000256" key="1">
    <source>
        <dbReference type="ARBA" id="ARBA00010692"/>
    </source>
</evidence>
<protein>
    <recommendedName>
        <fullName evidence="2">Biotin transporter</fullName>
    </recommendedName>
</protein>
<dbReference type="PANTHER" id="PTHR34295:SF1">
    <property type="entry name" value="BIOTIN TRANSPORTER BIOY"/>
    <property type="match status" value="1"/>
</dbReference>